<dbReference type="PANTHER" id="PTHR46297:SF1">
    <property type="entry name" value="ZINC FINGER CCCH-TYPE WITH G PATCH DOMAIN-CONTAINING PROTEIN"/>
    <property type="match status" value="1"/>
</dbReference>
<keyword evidence="3" id="KW-0863">Zinc-finger</keyword>
<evidence type="ECO:0000256" key="5">
    <source>
        <dbReference type="ARBA" id="ARBA00023125"/>
    </source>
</evidence>
<sequence>MEQSSHHDAHAAPQLSSQLSLLRNELDDTTRQLQYYSSQGDNDYMAPVVVELTQLRDLLQARIRDAETDELVALGCRVDSDLHRGASDDEAGPDVGGIGGAHAAELVGPGQRCRAPFANRDGSVSYHDAVIFSGGDDERQDSPLLSTATSSRLELGASPASPPHVPSRAWVLFATPTTEAMLTCAAWLETGKCPDLASCLHGHGFEVETSLLRPYRPADPKAITTLERDSECLVCPVEGGLWHKGVILQVDAGLNRSAARRPNDDQSAPTTTVLVRLVAANSVVSVRANQVLPAQPSSGETESQVSGQLEPARGNPENVTTTLAASTVGDWERFTNAIGSRLLMKMGWKPGEGIGAQRQGRAAPIVVNVLPPGKSLDVCMALREQRKLPTVDSLPAEPIDGPSDASTSTGLPLLGANVSARYMALSRDQRIMVQQERHRVQAKAAVRKAKQDNAEKRRREQLIRSEMGMFGVLGSSVSSALGIASTPLPTAASLANSSSAKRKYF</sequence>
<name>A0A0D2WG82_CAPO3</name>
<dbReference type="GO" id="GO:0005634">
    <property type="term" value="C:nucleus"/>
    <property type="evidence" value="ECO:0007669"/>
    <property type="project" value="UniProtKB-SubCell"/>
</dbReference>
<dbReference type="GO" id="GO:0008270">
    <property type="term" value="F:zinc ion binding"/>
    <property type="evidence" value="ECO:0007669"/>
    <property type="project" value="UniProtKB-KW"/>
</dbReference>
<dbReference type="PhylomeDB" id="A0A0D2WG82"/>
<dbReference type="AlphaFoldDB" id="A0A0D2WG82"/>
<accession>A0A0D2WG82</accession>
<evidence type="ECO:0000256" key="3">
    <source>
        <dbReference type="ARBA" id="ARBA00022771"/>
    </source>
</evidence>
<feature type="compositionally biased region" description="Polar residues" evidence="8">
    <location>
        <begin position="295"/>
        <end position="307"/>
    </location>
</feature>
<dbReference type="SMART" id="SM00443">
    <property type="entry name" value="G_patch"/>
    <property type="match status" value="1"/>
</dbReference>
<evidence type="ECO:0000256" key="7">
    <source>
        <dbReference type="SAM" id="Coils"/>
    </source>
</evidence>
<evidence type="ECO:0000259" key="9">
    <source>
        <dbReference type="PROSITE" id="PS50174"/>
    </source>
</evidence>
<dbReference type="PANTHER" id="PTHR46297">
    <property type="entry name" value="ZINC FINGER CCCH-TYPE WITH G PATCH DOMAIN-CONTAINING PROTEIN"/>
    <property type="match status" value="1"/>
</dbReference>
<dbReference type="GO" id="GO:0001227">
    <property type="term" value="F:DNA-binding transcription repressor activity, RNA polymerase II-specific"/>
    <property type="evidence" value="ECO:0007669"/>
    <property type="project" value="TreeGrafter"/>
</dbReference>
<evidence type="ECO:0000256" key="1">
    <source>
        <dbReference type="ARBA" id="ARBA00004123"/>
    </source>
</evidence>
<keyword evidence="11" id="KW-1185">Reference proteome</keyword>
<keyword evidence="6" id="KW-0539">Nucleus</keyword>
<proteinExistence type="predicted"/>
<dbReference type="Gene3D" id="2.30.30.1190">
    <property type="match status" value="1"/>
</dbReference>
<dbReference type="EMBL" id="KE346360">
    <property type="protein sequence ID" value="KJE88375.1"/>
    <property type="molecule type" value="Genomic_DNA"/>
</dbReference>
<feature type="domain" description="G-patch" evidence="9">
    <location>
        <begin position="335"/>
        <end position="365"/>
    </location>
</feature>
<evidence type="ECO:0000256" key="6">
    <source>
        <dbReference type="ARBA" id="ARBA00023242"/>
    </source>
</evidence>
<dbReference type="Pfam" id="PF01585">
    <property type="entry name" value="G-patch"/>
    <property type="match status" value="1"/>
</dbReference>
<dbReference type="InterPro" id="IPR000467">
    <property type="entry name" value="G_patch_dom"/>
</dbReference>
<keyword evidence="5" id="KW-0238">DNA-binding</keyword>
<keyword evidence="4" id="KW-0862">Zinc</keyword>
<reference evidence="11" key="1">
    <citation type="submission" date="2011-02" db="EMBL/GenBank/DDBJ databases">
        <title>The Genome Sequence of Capsaspora owczarzaki ATCC 30864.</title>
        <authorList>
            <person name="Russ C."/>
            <person name="Cuomo C."/>
            <person name="Burger G."/>
            <person name="Gray M.W."/>
            <person name="Holland P.W.H."/>
            <person name="King N."/>
            <person name="Lang F.B.F."/>
            <person name="Roger A.J."/>
            <person name="Ruiz-Trillo I."/>
            <person name="Young S.K."/>
            <person name="Zeng Q."/>
            <person name="Gargeya S."/>
            <person name="Alvarado L."/>
            <person name="Berlin A."/>
            <person name="Chapman S.B."/>
            <person name="Chen Z."/>
            <person name="Freedman E."/>
            <person name="Gellesch M."/>
            <person name="Goldberg J."/>
            <person name="Griggs A."/>
            <person name="Gujja S."/>
            <person name="Heilman E."/>
            <person name="Heiman D."/>
            <person name="Howarth C."/>
            <person name="Mehta T."/>
            <person name="Neiman D."/>
            <person name="Pearson M."/>
            <person name="Roberts A."/>
            <person name="Saif S."/>
            <person name="Shea T."/>
            <person name="Shenoy N."/>
            <person name="Sisk P."/>
            <person name="Stolte C."/>
            <person name="Sykes S."/>
            <person name="White J."/>
            <person name="Yandava C."/>
            <person name="Haas B."/>
            <person name="Nusbaum C."/>
            <person name="Birren B."/>
        </authorList>
    </citation>
    <scope>NUCLEOTIDE SEQUENCE</scope>
    <source>
        <strain evidence="11">ATCC 30864</strain>
    </source>
</reference>
<dbReference type="RefSeq" id="XP_004364908.1">
    <property type="nucleotide sequence ID" value="XM_004364851.2"/>
</dbReference>
<evidence type="ECO:0000256" key="2">
    <source>
        <dbReference type="ARBA" id="ARBA00022723"/>
    </source>
</evidence>
<dbReference type="GO" id="GO:0000978">
    <property type="term" value="F:RNA polymerase II cis-regulatory region sequence-specific DNA binding"/>
    <property type="evidence" value="ECO:0007669"/>
    <property type="project" value="TreeGrafter"/>
</dbReference>
<evidence type="ECO:0000313" key="10">
    <source>
        <dbReference type="EMBL" id="KJE88375.1"/>
    </source>
</evidence>
<organism evidence="10 11">
    <name type="scientific">Capsaspora owczarzaki (strain ATCC 30864)</name>
    <dbReference type="NCBI Taxonomy" id="595528"/>
    <lineage>
        <taxon>Eukaryota</taxon>
        <taxon>Filasterea</taxon>
        <taxon>Capsaspora</taxon>
    </lineage>
</organism>
<dbReference type="STRING" id="595528.A0A0D2WG82"/>
<evidence type="ECO:0000256" key="8">
    <source>
        <dbReference type="SAM" id="MobiDB-lite"/>
    </source>
</evidence>
<dbReference type="OrthoDB" id="5842926at2759"/>
<evidence type="ECO:0000313" key="11">
    <source>
        <dbReference type="Proteomes" id="UP000008743"/>
    </source>
</evidence>
<evidence type="ECO:0000256" key="4">
    <source>
        <dbReference type="ARBA" id="ARBA00022833"/>
    </source>
</evidence>
<dbReference type="eggNOG" id="KOG2185">
    <property type="taxonomic scope" value="Eukaryota"/>
</dbReference>
<feature type="region of interest" description="Disordered" evidence="8">
    <location>
        <begin position="293"/>
        <end position="318"/>
    </location>
</feature>
<keyword evidence="7" id="KW-0175">Coiled coil</keyword>
<feature type="coiled-coil region" evidence="7">
    <location>
        <begin position="12"/>
        <end position="69"/>
    </location>
</feature>
<gene>
    <name evidence="10" type="ORF">CAOG_000037</name>
</gene>
<keyword evidence="2" id="KW-0479">Metal-binding</keyword>
<protein>
    <recommendedName>
        <fullName evidence="9">G-patch domain-containing protein</fullName>
    </recommendedName>
</protein>
<dbReference type="PROSITE" id="PS50174">
    <property type="entry name" value="G_PATCH"/>
    <property type="match status" value="1"/>
</dbReference>
<dbReference type="Proteomes" id="UP000008743">
    <property type="component" value="Unassembled WGS sequence"/>
</dbReference>
<dbReference type="InParanoid" id="A0A0D2WG82"/>
<comment type="subcellular location">
    <subcellularLocation>
        <location evidence="1">Nucleus</location>
    </subcellularLocation>
</comment>